<evidence type="ECO:0000256" key="1">
    <source>
        <dbReference type="SAM" id="MobiDB-lite"/>
    </source>
</evidence>
<name>L7C8L1_RHOBT</name>
<reference evidence="2 3" key="1">
    <citation type="journal article" date="2013" name="Mar. Genomics">
        <title>Expression of sulfatases in Rhodopirellula baltica and the diversity of sulfatases in the genus Rhodopirellula.</title>
        <authorList>
            <person name="Wegner C.E."/>
            <person name="Richter-Heitmann T."/>
            <person name="Klindworth A."/>
            <person name="Klockow C."/>
            <person name="Richter M."/>
            <person name="Achstetter T."/>
            <person name="Glockner F.O."/>
            <person name="Harder J."/>
        </authorList>
    </citation>
    <scope>NUCLEOTIDE SEQUENCE [LARGE SCALE GENOMIC DNA]</scope>
    <source>
        <strain evidence="2 3">SWK14</strain>
    </source>
</reference>
<sequence length="49" mass="5565">MTATPLDRSRDSLRKKQPPRDDVSIPGVDDCIDVLIEKVARYGFDFAQE</sequence>
<protein>
    <submittedName>
        <fullName evidence="2">Uncharacterized protein</fullName>
    </submittedName>
</protein>
<gene>
    <name evidence="2" type="ORF">RBSWK_05918</name>
</gene>
<dbReference type="EMBL" id="AMWG01000165">
    <property type="protein sequence ID" value="ELP30160.1"/>
    <property type="molecule type" value="Genomic_DNA"/>
</dbReference>
<evidence type="ECO:0000313" key="3">
    <source>
        <dbReference type="Proteomes" id="UP000010959"/>
    </source>
</evidence>
<accession>L7C8L1</accession>
<proteinExistence type="predicted"/>
<comment type="caution">
    <text evidence="2">The sequence shown here is derived from an EMBL/GenBank/DDBJ whole genome shotgun (WGS) entry which is preliminary data.</text>
</comment>
<dbReference type="AlphaFoldDB" id="L7C8L1"/>
<feature type="compositionally biased region" description="Basic and acidic residues" evidence="1">
    <location>
        <begin position="7"/>
        <end position="23"/>
    </location>
</feature>
<dbReference type="Proteomes" id="UP000010959">
    <property type="component" value="Unassembled WGS sequence"/>
</dbReference>
<evidence type="ECO:0000313" key="2">
    <source>
        <dbReference type="EMBL" id="ELP30160.1"/>
    </source>
</evidence>
<feature type="region of interest" description="Disordered" evidence="1">
    <location>
        <begin position="1"/>
        <end position="24"/>
    </location>
</feature>
<organism evidence="2 3">
    <name type="scientific">Rhodopirellula baltica SWK14</name>
    <dbReference type="NCBI Taxonomy" id="993516"/>
    <lineage>
        <taxon>Bacteria</taxon>
        <taxon>Pseudomonadati</taxon>
        <taxon>Planctomycetota</taxon>
        <taxon>Planctomycetia</taxon>
        <taxon>Pirellulales</taxon>
        <taxon>Pirellulaceae</taxon>
        <taxon>Rhodopirellula</taxon>
    </lineage>
</organism>